<dbReference type="InterPro" id="IPR045225">
    <property type="entry name" value="Uracil/uridine/allantoin_perm"/>
</dbReference>
<evidence type="ECO:0000313" key="9">
    <source>
        <dbReference type="Proteomes" id="UP000310108"/>
    </source>
</evidence>
<feature type="non-terminal residue" evidence="8">
    <location>
        <position position="209"/>
    </location>
</feature>
<name>A0A4U6XC36_9PEZI</name>
<evidence type="ECO:0000256" key="5">
    <source>
        <dbReference type="ARBA" id="ARBA00023136"/>
    </source>
</evidence>
<keyword evidence="4 7" id="KW-1133">Transmembrane helix</keyword>
<proteinExistence type="inferred from homology"/>
<reference evidence="8 9" key="1">
    <citation type="journal article" date="2019" name="PLoS ONE">
        <title>Comparative genome analysis indicates high evolutionary potential of pathogenicity genes in Colletotrichum tanaceti.</title>
        <authorList>
            <person name="Lelwala R.V."/>
            <person name="Korhonen P.K."/>
            <person name="Young N.D."/>
            <person name="Scott J.B."/>
            <person name="Ades P.A."/>
            <person name="Gasser R.B."/>
            <person name="Taylor P.W.J."/>
        </authorList>
    </citation>
    <scope>NUCLEOTIDE SEQUENCE [LARGE SCALE GENOMIC DNA]</scope>
    <source>
        <strain evidence="8">BRIP57314</strain>
    </source>
</reference>
<evidence type="ECO:0000256" key="7">
    <source>
        <dbReference type="SAM" id="Phobius"/>
    </source>
</evidence>
<evidence type="ECO:0000256" key="2">
    <source>
        <dbReference type="ARBA" id="ARBA00008974"/>
    </source>
</evidence>
<gene>
    <name evidence="8" type="primary">FUR4</name>
    <name evidence="8" type="ORF">CTA1_2357</name>
</gene>
<protein>
    <submittedName>
        <fullName evidence="8">Uracil permease</fullName>
    </submittedName>
</protein>
<dbReference type="InterPro" id="IPR001248">
    <property type="entry name" value="Pur-cyt_permease"/>
</dbReference>
<dbReference type="Gene3D" id="1.10.4160.10">
    <property type="entry name" value="Hydantoin permease"/>
    <property type="match status" value="1"/>
</dbReference>
<dbReference type="AlphaFoldDB" id="A0A4U6XC36"/>
<organism evidence="8 9">
    <name type="scientific">Colletotrichum tanaceti</name>
    <dbReference type="NCBI Taxonomy" id="1306861"/>
    <lineage>
        <taxon>Eukaryota</taxon>
        <taxon>Fungi</taxon>
        <taxon>Dikarya</taxon>
        <taxon>Ascomycota</taxon>
        <taxon>Pezizomycotina</taxon>
        <taxon>Sordariomycetes</taxon>
        <taxon>Hypocreomycetidae</taxon>
        <taxon>Glomerellales</taxon>
        <taxon>Glomerellaceae</taxon>
        <taxon>Colletotrichum</taxon>
        <taxon>Colletotrichum destructivum species complex</taxon>
    </lineage>
</organism>
<keyword evidence="9" id="KW-1185">Reference proteome</keyword>
<comment type="similarity">
    <text evidence="2">Belongs to the purine-cytosine permease (2.A.39) family.</text>
</comment>
<dbReference type="PANTHER" id="PTHR30618">
    <property type="entry name" value="NCS1 FAMILY PURINE/PYRIMIDINE TRANSPORTER"/>
    <property type="match status" value="1"/>
</dbReference>
<feature type="transmembrane region" description="Helical" evidence="7">
    <location>
        <begin position="66"/>
        <end position="87"/>
    </location>
</feature>
<evidence type="ECO:0000256" key="4">
    <source>
        <dbReference type="ARBA" id="ARBA00022989"/>
    </source>
</evidence>
<keyword evidence="5 7" id="KW-0472">Membrane</keyword>
<evidence type="ECO:0000313" key="8">
    <source>
        <dbReference type="EMBL" id="TKW53290.1"/>
    </source>
</evidence>
<dbReference type="GO" id="GO:0015205">
    <property type="term" value="F:nucleobase transmembrane transporter activity"/>
    <property type="evidence" value="ECO:0007669"/>
    <property type="project" value="TreeGrafter"/>
</dbReference>
<comment type="caution">
    <text evidence="8">The sequence shown here is derived from an EMBL/GenBank/DDBJ whole genome shotgun (WGS) entry which is preliminary data.</text>
</comment>
<dbReference type="OrthoDB" id="2018619at2759"/>
<evidence type="ECO:0000256" key="6">
    <source>
        <dbReference type="SAM" id="MobiDB-lite"/>
    </source>
</evidence>
<dbReference type="Proteomes" id="UP000310108">
    <property type="component" value="Unassembled WGS sequence"/>
</dbReference>
<accession>A0A4U6XC36</accession>
<feature type="transmembrane region" description="Helical" evidence="7">
    <location>
        <begin position="133"/>
        <end position="153"/>
    </location>
</feature>
<comment type="subcellular location">
    <subcellularLocation>
        <location evidence="1">Membrane</location>
        <topology evidence="1">Multi-pass membrane protein</topology>
    </subcellularLocation>
</comment>
<dbReference type="PANTHER" id="PTHR30618:SF0">
    <property type="entry name" value="PURINE-URACIL PERMEASE NCS1"/>
    <property type="match status" value="1"/>
</dbReference>
<evidence type="ECO:0000256" key="3">
    <source>
        <dbReference type="ARBA" id="ARBA00022692"/>
    </source>
</evidence>
<dbReference type="GO" id="GO:0005886">
    <property type="term" value="C:plasma membrane"/>
    <property type="evidence" value="ECO:0007669"/>
    <property type="project" value="TreeGrafter"/>
</dbReference>
<feature type="transmembrane region" description="Helical" evidence="7">
    <location>
        <begin position="94"/>
        <end position="113"/>
    </location>
</feature>
<evidence type="ECO:0000256" key="1">
    <source>
        <dbReference type="ARBA" id="ARBA00004141"/>
    </source>
</evidence>
<dbReference type="Pfam" id="PF02133">
    <property type="entry name" value="Transp_cyt_pur"/>
    <property type="match status" value="1"/>
</dbReference>
<sequence length="209" mass="23249">MARLRTLPTAAEMTAPSQSRAALKQWARASEAPSGRARIGDSGWSNKDLEPTPPEQRTWTWYNLPLYWFSNMFSTTGWTVASSLIAVGLTWQQAFVSCVLGALISAVIVTGMARPGVMYHLGYPVLARSVMGMYGSYFFVFIRAVVCIIWYGIQTYYGANLLSVCFRCVFGNGWNNWANALPAGADVTSKQLLAFFILWLIEFPFVSNI</sequence>
<feature type="region of interest" description="Disordered" evidence="6">
    <location>
        <begin position="30"/>
        <end position="52"/>
    </location>
</feature>
<dbReference type="EMBL" id="PJEX01000192">
    <property type="protein sequence ID" value="TKW53290.1"/>
    <property type="molecule type" value="Genomic_DNA"/>
</dbReference>
<keyword evidence="3 7" id="KW-0812">Transmembrane</keyword>